<dbReference type="RefSeq" id="WP_258211065.1">
    <property type="nucleotide sequence ID" value="NZ_CP102734.1"/>
</dbReference>
<gene>
    <name evidence="2" type="ORF">NV226_01125</name>
</gene>
<organism evidence="2 3">
    <name type="scientific">Mycoplasma iguanae</name>
    <dbReference type="NCBI Taxonomy" id="292461"/>
    <lineage>
        <taxon>Bacteria</taxon>
        <taxon>Bacillati</taxon>
        <taxon>Mycoplasmatota</taxon>
        <taxon>Mollicutes</taxon>
        <taxon>Mycoplasmataceae</taxon>
        <taxon>Mycoplasma</taxon>
    </lineage>
</organism>
<keyword evidence="1" id="KW-0812">Transmembrane</keyword>
<dbReference type="Proteomes" id="UP001059252">
    <property type="component" value="Chromosome"/>
</dbReference>
<evidence type="ECO:0000313" key="3">
    <source>
        <dbReference type="Proteomes" id="UP001059252"/>
    </source>
</evidence>
<keyword evidence="1" id="KW-0472">Membrane</keyword>
<evidence type="ECO:0000256" key="1">
    <source>
        <dbReference type="SAM" id="Phobius"/>
    </source>
</evidence>
<proteinExistence type="predicted"/>
<keyword evidence="3" id="KW-1185">Reference proteome</keyword>
<accession>A0ABY5R8Q4</accession>
<protein>
    <submittedName>
        <fullName evidence="2">Uncharacterized protein</fullName>
    </submittedName>
</protein>
<dbReference type="EMBL" id="CP102734">
    <property type="protein sequence ID" value="UVD81891.1"/>
    <property type="molecule type" value="Genomic_DNA"/>
</dbReference>
<keyword evidence="1" id="KW-1133">Transmembrane helix</keyword>
<feature type="transmembrane region" description="Helical" evidence="1">
    <location>
        <begin position="12"/>
        <end position="30"/>
    </location>
</feature>
<feature type="transmembrane region" description="Helical" evidence="1">
    <location>
        <begin position="1338"/>
        <end position="1362"/>
    </location>
</feature>
<reference evidence="2" key="1">
    <citation type="submission" date="2022-08" db="EMBL/GenBank/DDBJ databases">
        <title>Complete genome of Mycoplasma iguanae type strain 2327.</title>
        <authorList>
            <person name="Spergser J."/>
        </authorList>
    </citation>
    <scope>NUCLEOTIDE SEQUENCE</scope>
    <source>
        <strain evidence="2">2327</strain>
    </source>
</reference>
<name>A0ABY5R8Q4_9MOLU</name>
<sequence>MHKKYSHLKIASAIIIPSVIISSTFIVTSIQKKSPFTQTVSPQTFSSSTVSLSQLTFINPALLNTDLKYQNVENIFNKNGHSFLYAHKKTNGNANVIDTVALIQDSTNQMKWAVDAEKIKEIIKNYRNQKKPSTPPSHNLENVKINKAEYSISSRSYYLNVYVYETDETKGHTVILKISESSGDVSVYFDAALATESKMTGSQSRKYVNTNFSQFVIKTDNQSTPTLILIKGDYEKATSGTNQTIAIEVTGSTGGSVGDVTGRNVFETSFITQENTYLNTTGNKIYATNSAWINGGLFLLLQKRNSAGNTTEVVAYAYSTRGNGFNAPFRTSIKKLPGNDTHYSITAIKGQNYLVARQNKAAPTTGNFADSGPLLVQKLDLTINGNNANATVTNDQKQIKYFNNGSLLGISNVYSTTKISSNAEFVAISNNNVLVTLDRNLNFIDQLALVDLPSNVSIIDLKTVGINYFLYLSNGEIWAYNNSGFAGTPKTLASNGLEKPVSISFKDQSQVNNGAAIFADSLNKFKQSFEANLNSFLNIQRAYNNVSPVLEFETVDKEVADQKHSHESTIKIYQVLRTLDANGTVNPSGNIIGGNKIRVFLGEKTFRFFLNNPDVKTKSFVSLPEVLRRSLPSQIASMYANNNDVYNLFLDVKNIDLYDKAGNGSNISVRLTPNDKTGRLTINFNVTYLHENGKLTNRNFSSTISGFPTSQVENSTLTFNINPFSKDILSEKFGKILPSQIKPSEVLDNFIILSPFLKQSDYELSILPQNAKGKALFKLKFNFKNNLVSLSQEADAAKKALQVTHDSIVWESEEVFKSNTAQNQNILIKFNTFDEIKAKNPSIVLQKPSQVKTAIENAGNTQQKLNAIIGYNFVTMSDYVKDKVANIIISNINDLTGEFTLQLNFNNPLGNSLRTTFPHDFSGFQTDEATANDVYNITFLTKEQYLATNNVSEQSNIFNRSASDVEISDLMIRQSGQLSPNGVLGGLINFSDNALNSQYNITLTPENATGKLLITIVFNSFIELGDDGRIKNISNKKIVHYYDGFNKTNENGIFFLNWYTENEIAQKKLPNSASASSSSSNSTSNNFSEFTSVEFAGFLRNLEPLELLQFFGQLSDAALKKYRNDPNQFQVQITPNADRGSLNVRATFNEWNNTNGITEFSQTFTGFKLPIEVFQTQIGTYDPTNSQFLDRAVIEVSKVNNLPSEMTPEMLNKFFTFQDNILNNLEKKIYFLYDDSTGSGKFVFFIKRPSNLVPENSDTNNTETNLTTTAAIRSFNNVQTIAAPNIFDDEVETHDFQISRLIPISELVAEGYVLMTNPLQNVTGFKIYKPEEKRFESIVNLSLAIGLPIIIFLPLIIILFAIRQKPIILFVQSKIINSLFKKRKLDKKRETIEEDE</sequence>
<evidence type="ECO:0000313" key="2">
    <source>
        <dbReference type="EMBL" id="UVD81891.1"/>
    </source>
</evidence>